<dbReference type="HOGENOM" id="CLU_2553230_0_0_9"/>
<name>D4K5D9_9FIRM</name>
<dbReference type="AlphaFoldDB" id="D4K5D9"/>
<dbReference type="KEGG" id="fpa:FPR_26750"/>
<accession>D4K5D9</accession>
<gene>
    <name evidence="1" type="ORF">FPR_26750</name>
</gene>
<sequence>MFKPFFVDCSGKKHIFPDDRALKRSLALAWRRGEDVFCFKYRLKSSYTCGHSYQLNTIQQTCDGFVVCFGFESPLGKESYCF</sequence>
<reference evidence="1 2" key="1">
    <citation type="submission" date="2010-03" db="EMBL/GenBank/DDBJ databases">
        <title>The genome sequence of Faecalibacterium prausnitzii SL3/3.</title>
        <authorList>
            <consortium name="metaHIT consortium -- http://www.metahit.eu/"/>
            <person name="Pajon A."/>
            <person name="Turner K."/>
            <person name="Parkhill J."/>
            <person name="Duncan S."/>
            <person name="Flint H."/>
        </authorList>
    </citation>
    <scope>NUCLEOTIDE SEQUENCE [LARGE SCALE GENOMIC DNA]</scope>
    <source>
        <strain evidence="1 2">SL3/3</strain>
    </source>
</reference>
<evidence type="ECO:0000313" key="1">
    <source>
        <dbReference type="EMBL" id="CBL02798.1"/>
    </source>
</evidence>
<dbReference type="RefSeq" id="WP_015538255.1">
    <property type="nucleotide sequence ID" value="NC_021020.1"/>
</dbReference>
<proteinExistence type="predicted"/>
<organism evidence="1 2">
    <name type="scientific">Faecalibacterium prausnitzii SL3/3</name>
    <dbReference type="NCBI Taxonomy" id="657322"/>
    <lineage>
        <taxon>Bacteria</taxon>
        <taxon>Bacillati</taxon>
        <taxon>Bacillota</taxon>
        <taxon>Clostridia</taxon>
        <taxon>Eubacteriales</taxon>
        <taxon>Oscillospiraceae</taxon>
        <taxon>Faecalibacterium</taxon>
    </lineage>
</organism>
<evidence type="ECO:0000313" key="2">
    <source>
        <dbReference type="Proteomes" id="UP000007059"/>
    </source>
</evidence>
<reference evidence="1 2" key="2">
    <citation type="submission" date="2010-03" db="EMBL/GenBank/DDBJ databases">
        <authorList>
            <person name="Pajon A."/>
        </authorList>
    </citation>
    <scope>NUCLEOTIDE SEQUENCE [LARGE SCALE GENOMIC DNA]</scope>
    <source>
        <strain evidence="1 2">SL3/3</strain>
    </source>
</reference>
<dbReference type="Proteomes" id="UP000007059">
    <property type="component" value="Chromosome"/>
</dbReference>
<protein>
    <submittedName>
        <fullName evidence="1">Uncharacterized protein</fullName>
    </submittedName>
</protein>
<dbReference type="EMBL" id="FP929046">
    <property type="protein sequence ID" value="CBL02798.1"/>
    <property type="molecule type" value="Genomic_DNA"/>
</dbReference>